<feature type="repeat" description="TPR" evidence="3">
    <location>
        <begin position="316"/>
        <end position="349"/>
    </location>
</feature>
<name>A0A098LBI2_9BACT</name>
<evidence type="ECO:0000256" key="2">
    <source>
        <dbReference type="ARBA" id="ARBA00022803"/>
    </source>
</evidence>
<dbReference type="PROSITE" id="PS50293">
    <property type="entry name" value="TPR_REGION"/>
    <property type="match status" value="1"/>
</dbReference>
<feature type="repeat" description="TPR" evidence="3">
    <location>
        <begin position="422"/>
        <end position="455"/>
    </location>
</feature>
<dbReference type="AlphaFoldDB" id="A0A098LBI2"/>
<dbReference type="PANTHER" id="PTHR44943">
    <property type="entry name" value="CELLULOSE SYNTHASE OPERON PROTEIN C"/>
    <property type="match status" value="1"/>
</dbReference>
<accession>A0A098LBI2</accession>
<dbReference type="InterPro" id="IPR051685">
    <property type="entry name" value="Ycf3/AcsC/BcsC/TPR_MFPF"/>
</dbReference>
<dbReference type="SMART" id="SM00028">
    <property type="entry name" value="TPR"/>
    <property type="match status" value="10"/>
</dbReference>
<dbReference type="InterPro" id="IPR011990">
    <property type="entry name" value="TPR-like_helical_dom_sf"/>
</dbReference>
<dbReference type="eggNOG" id="COG0457">
    <property type="taxonomic scope" value="Bacteria"/>
</dbReference>
<gene>
    <name evidence="4" type="ORF">MYP_976</name>
</gene>
<organism evidence="4 5">
    <name type="scientific">Sporocytophaga myxococcoides</name>
    <dbReference type="NCBI Taxonomy" id="153721"/>
    <lineage>
        <taxon>Bacteria</taxon>
        <taxon>Pseudomonadati</taxon>
        <taxon>Bacteroidota</taxon>
        <taxon>Cytophagia</taxon>
        <taxon>Cytophagales</taxon>
        <taxon>Cytophagaceae</taxon>
        <taxon>Sporocytophaga</taxon>
    </lineage>
</organism>
<dbReference type="Pfam" id="PF13432">
    <property type="entry name" value="TPR_16"/>
    <property type="match status" value="1"/>
</dbReference>
<sequence>MKRLLVTFAIPFFLFYLLSVQEGFSQKKSKADKKEKYLIAEGYFTEGMKLYVLNNYADALSNFQKAYEINPENAGINYMMGKLALQQDKYAQAISYAQKALKQDSKNKYYYLLLCEIYEKKQDYPEALKVIKKLVAEVPDTEDYLFDLAALYLYTNNVEEAIKIYDKIESHFGKNPEVSKQKQLIFLQGNKLKEAIAEGESLIKAYPEESEYKIRQAEILYSNNKAKEGLAILETLVKEEPDNGYAWIALAEYYKNQGDYDKSFKAVAKAFQNPEVQIGSKITALEDLKKLQSDKISSEQLISLCEDLKKVHPTDAAAYAASGDVYFIAGNKEKALLNYTQSKNLNPNNFNLWNRILMLDSDLNRRDSLIKHSEQALEIFPNQALLWLYNGGAHLMKSNYSRAIEALEEGKKLSSSNNDLKLQFLMQLGDAYNGAKEFKKSDDAYEEVLKFDSKNAHVLNNYSYFLSLRKDKLDHAKTLCERLIKEYPSEPTFLDTFGWVLYTLKDYPNAKIYLEKAALNSANGTIYEHYGDVLYQLGDKEKALEFWQKAKIAGETSEFIDKKIRDKKIYE</sequence>
<dbReference type="SUPFAM" id="SSF48452">
    <property type="entry name" value="TPR-like"/>
    <property type="match status" value="2"/>
</dbReference>
<comment type="caution">
    <text evidence="4">The sequence shown here is derived from an EMBL/GenBank/DDBJ whole genome shotgun (WGS) entry which is preliminary data.</text>
</comment>
<feature type="repeat" description="TPR" evidence="3">
    <location>
        <begin position="40"/>
        <end position="73"/>
    </location>
</feature>
<evidence type="ECO:0000313" key="5">
    <source>
        <dbReference type="Proteomes" id="UP000030185"/>
    </source>
</evidence>
<dbReference type="Proteomes" id="UP000030185">
    <property type="component" value="Unassembled WGS sequence"/>
</dbReference>
<evidence type="ECO:0000313" key="4">
    <source>
        <dbReference type="EMBL" id="GAL83749.1"/>
    </source>
</evidence>
<dbReference type="InterPro" id="IPR019734">
    <property type="entry name" value="TPR_rpt"/>
</dbReference>
<dbReference type="Pfam" id="PF14559">
    <property type="entry name" value="TPR_19"/>
    <property type="match status" value="1"/>
</dbReference>
<dbReference type="RefSeq" id="WP_045459389.1">
    <property type="nucleotide sequence ID" value="NZ_BBLT01000002.1"/>
</dbReference>
<feature type="repeat" description="TPR" evidence="3">
    <location>
        <begin position="74"/>
        <end position="107"/>
    </location>
</feature>
<dbReference type="EMBL" id="BBLT01000002">
    <property type="protein sequence ID" value="GAL83749.1"/>
    <property type="molecule type" value="Genomic_DNA"/>
</dbReference>
<keyword evidence="5" id="KW-1185">Reference proteome</keyword>
<dbReference type="STRING" id="153721.MYP_976"/>
<dbReference type="PROSITE" id="PS50005">
    <property type="entry name" value="TPR"/>
    <property type="match status" value="4"/>
</dbReference>
<dbReference type="PANTHER" id="PTHR44943:SF8">
    <property type="entry name" value="TPR REPEAT-CONTAINING PROTEIN MJ0263"/>
    <property type="match status" value="1"/>
</dbReference>
<reference evidence="4 5" key="1">
    <citation type="submission" date="2014-09" db="EMBL/GenBank/DDBJ databases">
        <title>Sporocytophaga myxococcoides PG-01 genome sequencing.</title>
        <authorList>
            <person name="Liu L."/>
            <person name="Gao P.J."/>
            <person name="Chen G.J."/>
            <person name="Wang L.S."/>
        </authorList>
    </citation>
    <scope>NUCLEOTIDE SEQUENCE [LARGE SCALE GENOMIC DNA]</scope>
    <source>
        <strain evidence="4 5">PG-01</strain>
    </source>
</reference>
<evidence type="ECO:0000256" key="3">
    <source>
        <dbReference type="PROSITE-ProRule" id="PRU00339"/>
    </source>
</evidence>
<keyword evidence="1" id="KW-0677">Repeat</keyword>
<dbReference type="InterPro" id="IPR013105">
    <property type="entry name" value="TPR_2"/>
</dbReference>
<evidence type="ECO:0008006" key="6">
    <source>
        <dbReference type="Google" id="ProtNLM"/>
    </source>
</evidence>
<dbReference type="Pfam" id="PF07719">
    <property type="entry name" value="TPR_2"/>
    <property type="match status" value="1"/>
</dbReference>
<keyword evidence="2 3" id="KW-0802">TPR repeat</keyword>
<dbReference type="OrthoDB" id="9814220at2"/>
<dbReference type="Gene3D" id="1.25.40.10">
    <property type="entry name" value="Tetratricopeptide repeat domain"/>
    <property type="match status" value="4"/>
</dbReference>
<dbReference type="Pfam" id="PF13181">
    <property type="entry name" value="TPR_8"/>
    <property type="match status" value="1"/>
</dbReference>
<evidence type="ECO:0000256" key="1">
    <source>
        <dbReference type="ARBA" id="ARBA00022737"/>
    </source>
</evidence>
<proteinExistence type="predicted"/>
<protein>
    <recommendedName>
        <fullName evidence="6">Tetratricopeptide repeat protein</fullName>
    </recommendedName>
</protein>